<protein>
    <submittedName>
        <fullName evidence="4">Transglycosylase SLT domain-containing protein</fullName>
    </submittedName>
</protein>
<organism evidence="4 5">
    <name type="scientific">Gracilibacillus caseinilyticus</name>
    <dbReference type="NCBI Taxonomy" id="2932256"/>
    <lineage>
        <taxon>Bacteria</taxon>
        <taxon>Bacillati</taxon>
        <taxon>Bacillota</taxon>
        <taxon>Bacilli</taxon>
        <taxon>Bacillales</taxon>
        <taxon>Bacillaceae</taxon>
        <taxon>Gracilibacillus</taxon>
    </lineage>
</organism>
<feature type="transmembrane region" description="Helical" evidence="2">
    <location>
        <begin position="7"/>
        <end position="24"/>
    </location>
</feature>
<dbReference type="PANTHER" id="PTHR37423">
    <property type="entry name" value="SOLUBLE LYTIC MUREIN TRANSGLYCOSYLASE-RELATED"/>
    <property type="match status" value="1"/>
</dbReference>
<dbReference type="PANTHER" id="PTHR37423:SF2">
    <property type="entry name" value="MEMBRANE-BOUND LYTIC MUREIN TRANSGLYCOSYLASE C"/>
    <property type="match status" value="1"/>
</dbReference>
<reference evidence="4 5" key="1">
    <citation type="submission" date="2022-04" db="EMBL/GenBank/DDBJ databases">
        <title>Gracilibacillus sp. isolated from saltern.</title>
        <authorList>
            <person name="Won M."/>
            <person name="Lee C.-M."/>
            <person name="Woen H.-Y."/>
            <person name="Kwon S.-W."/>
        </authorList>
    </citation>
    <scope>NUCLEOTIDE SEQUENCE [LARGE SCALE GENOMIC DNA]</scope>
    <source>
        <strain evidence="4 5">SSWR10-1</strain>
    </source>
</reference>
<evidence type="ECO:0000256" key="2">
    <source>
        <dbReference type="SAM" id="Phobius"/>
    </source>
</evidence>
<dbReference type="SUPFAM" id="SSF53955">
    <property type="entry name" value="Lysozyme-like"/>
    <property type="match status" value="1"/>
</dbReference>
<sequence>MTKRIQWIGIVLILVFVAWSYYQINSYQSKVQTLEEENIELEQDLKKMESQSQYILSQSTQKDVKMTRENWPKFFDLAEVMVEDSEGKFLRPWAIYLVKEAEEYDIDPFIAYELLKVESGSSFNTKLVGPETKYGHAYGMAQFMKNTAPWIADMAEMPYDQEMLFDPYYSIKLSLVYLDFLYDQYNNWDETLTAYNRGMAGLEQYKLHNGHAKSSYATKIQNNAGEYQEFVAFAQ</sequence>
<evidence type="ECO:0000256" key="1">
    <source>
        <dbReference type="SAM" id="Coils"/>
    </source>
</evidence>
<accession>A0ABY4EU68</accession>
<dbReference type="Pfam" id="PF01464">
    <property type="entry name" value="SLT"/>
    <property type="match status" value="1"/>
</dbReference>
<keyword evidence="1" id="KW-0175">Coiled coil</keyword>
<name>A0ABY4EU68_9BACI</name>
<dbReference type="Proteomes" id="UP000831782">
    <property type="component" value="Chromosome"/>
</dbReference>
<dbReference type="InterPro" id="IPR023346">
    <property type="entry name" value="Lysozyme-like_dom_sf"/>
</dbReference>
<feature type="coiled-coil region" evidence="1">
    <location>
        <begin position="24"/>
        <end position="51"/>
    </location>
</feature>
<dbReference type="RefSeq" id="WP_244716559.1">
    <property type="nucleotide sequence ID" value="NZ_CP095072.1"/>
</dbReference>
<dbReference type="EMBL" id="CP095072">
    <property type="protein sequence ID" value="UOQ47433.1"/>
    <property type="molecule type" value="Genomic_DNA"/>
</dbReference>
<feature type="domain" description="Transglycosylase SLT" evidence="3">
    <location>
        <begin position="99"/>
        <end position="213"/>
    </location>
</feature>
<keyword evidence="2" id="KW-0472">Membrane</keyword>
<proteinExistence type="predicted"/>
<keyword evidence="5" id="KW-1185">Reference proteome</keyword>
<keyword evidence="2" id="KW-1133">Transmembrane helix</keyword>
<dbReference type="Gene3D" id="1.10.530.10">
    <property type="match status" value="1"/>
</dbReference>
<evidence type="ECO:0000313" key="5">
    <source>
        <dbReference type="Proteomes" id="UP000831782"/>
    </source>
</evidence>
<dbReference type="InterPro" id="IPR008258">
    <property type="entry name" value="Transglycosylase_SLT_dom_1"/>
</dbReference>
<gene>
    <name evidence="4" type="ORF">MUN88_15340</name>
</gene>
<evidence type="ECO:0000313" key="4">
    <source>
        <dbReference type="EMBL" id="UOQ47433.1"/>
    </source>
</evidence>
<keyword evidence="2" id="KW-0812">Transmembrane</keyword>
<evidence type="ECO:0000259" key="3">
    <source>
        <dbReference type="Pfam" id="PF01464"/>
    </source>
</evidence>